<evidence type="ECO:0000256" key="1">
    <source>
        <dbReference type="SAM" id="MobiDB-lite"/>
    </source>
</evidence>
<dbReference type="EMBL" id="VSRR010045872">
    <property type="protein sequence ID" value="MPC77433.1"/>
    <property type="molecule type" value="Genomic_DNA"/>
</dbReference>
<gene>
    <name evidence="2" type="ORF">E2C01_071886</name>
</gene>
<keyword evidence="3" id="KW-1185">Reference proteome</keyword>
<accession>A0A5B7I527</accession>
<organism evidence="2 3">
    <name type="scientific">Portunus trituberculatus</name>
    <name type="common">Swimming crab</name>
    <name type="synonym">Neptunus trituberculatus</name>
    <dbReference type="NCBI Taxonomy" id="210409"/>
    <lineage>
        <taxon>Eukaryota</taxon>
        <taxon>Metazoa</taxon>
        <taxon>Ecdysozoa</taxon>
        <taxon>Arthropoda</taxon>
        <taxon>Crustacea</taxon>
        <taxon>Multicrustacea</taxon>
        <taxon>Malacostraca</taxon>
        <taxon>Eumalacostraca</taxon>
        <taxon>Eucarida</taxon>
        <taxon>Decapoda</taxon>
        <taxon>Pleocyemata</taxon>
        <taxon>Brachyura</taxon>
        <taxon>Eubrachyura</taxon>
        <taxon>Portunoidea</taxon>
        <taxon>Portunidae</taxon>
        <taxon>Portuninae</taxon>
        <taxon>Portunus</taxon>
    </lineage>
</organism>
<evidence type="ECO:0000313" key="2">
    <source>
        <dbReference type="EMBL" id="MPC77433.1"/>
    </source>
</evidence>
<comment type="caution">
    <text evidence="2">The sequence shown here is derived from an EMBL/GenBank/DDBJ whole genome shotgun (WGS) entry which is preliminary data.</text>
</comment>
<sequence>MLSVRPHPSPPAPFTPPRPSRQMRLDQVETRLMNSWWPTWLAAADGCSPCTSAGANNTLNTPC</sequence>
<dbReference type="Proteomes" id="UP000324222">
    <property type="component" value="Unassembled WGS sequence"/>
</dbReference>
<feature type="compositionally biased region" description="Pro residues" evidence="1">
    <location>
        <begin position="7"/>
        <end position="19"/>
    </location>
</feature>
<name>A0A5B7I527_PORTR</name>
<dbReference type="AlphaFoldDB" id="A0A5B7I527"/>
<protein>
    <submittedName>
        <fullName evidence="2">Uncharacterized protein</fullName>
    </submittedName>
</protein>
<evidence type="ECO:0000313" key="3">
    <source>
        <dbReference type="Proteomes" id="UP000324222"/>
    </source>
</evidence>
<reference evidence="2 3" key="1">
    <citation type="submission" date="2019-05" db="EMBL/GenBank/DDBJ databases">
        <title>Another draft genome of Portunus trituberculatus and its Hox gene families provides insights of decapod evolution.</title>
        <authorList>
            <person name="Jeong J.-H."/>
            <person name="Song I."/>
            <person name="Kim S."/>
            <person name="Choi T."/>
            <person name="Kim D."/>
            <person name="Ryu S."/>
            <person name="Kim W."/>
        </authorList>
    </citation>
    <scope>NUCLEOTIDE SEQUENCE [LARGE SCALE GENOMIC DNA]</scope>
    <source>
        <tissue evidence="2">Muscle</tissue>
    </source>
</reference>
<proteinExistence type="predicted"/>
<feature type="region of interest" description="Disordered" evidence="1">
    <location>
        <begin position="1"/>
        <end position="21"/>
    </location>
</feature>